<proteinExistence type="predicted"/>
<sequence length="140" mass="15499">MALLMNDNDMNRLLEEVRPEGEHYVGKAWGTLTGSTAKMLALGAMDSVSCYLGITEKSFVVAALSDMDISAVCGRIVLPLSKIKKLKINRGLLPFQRILKIRSEQGKLQLLLTNNSLRARIRRQQEGVQTICRALEAVSV</sequence>
<gene>
    <name evidence="1" type="ORF">IAB71_10345</name>
</gene>
<dbReference type="Proteomes" id="UP000824169">
    <property type="component" value="Unassembled WGS sequence"/>
</dbReference>
<comment type="caution">
    <text evidence="1">The sequence shown here is derived from an EMBL/GenBank/DDBJ whole genome shotgun (WGS) entry which is preliminary data.</text>
</comment>
<name>A0A9D1TBX0_9FIRM</name>
<evidence type="ECO:0000313" key="2">
    <source>
        <dbReference type="Proteomes" id="UP000824169"/>
    </source>
</evidence>
<protein>
    <submittedName>
        <fullName evidence="1">Uncharacterized protein</fullName>
    </submittedName>
</protein>
<reference evidence="1" key="1">
    <citation type="submission" date="2020-10" db="EMBL/GenBank/DDBJ databases">
        <authorList>
            <person name="Gilroy R."/>
        </authorList>
    </citation>
    <scope>NUCLEOTIDE SEQUENCE</scope>
    <source>
        <strain evidence="1">CHK188-20938</strain>
    </source>
</reference>
<evidence type="ECO:0000313" key="1">
    <source>
        <dbReference type="EMBL" id="HIV26157.1"/>
    </source>
</evidence>
<reference evidence="1" key="2">
    <citation type="journal article" date="2021" name="PeerJ">
        <title>Extensive microbial diversity within the chicken gut microbiome revealed by metagenomics and culture.</title>
        <authorList>
            <person name="Gilroy R."/>
            <person name="Ravi A."/>
            <person name="Getino M."/>
            <person name="Pursley I."/>
            <person name="Horton D.L."/>
            <person name="Alikhan N.F."/>
            <person name="Baker D."/>
            <person name="Gharbi K."/>
            <person name="Hall N."/>
            <person name="Watson M."/>
            <person name="Adriaenssens E.M."/>
            <person name="Foster-Nyarko E."/>
            <person name="Jarju S."/>
            <person name="Secka A."/>
            <person name="Antonio M."/>
            <person name="Oren A."/>
            <person name="Chaudhuri R.R."/>
            <person name="La Ragione R."/>
            <person name="Hildebrand F."/>
            <person name="Pallen M.J."/>
        </authorList>
    </citation>
    <scope>NUCLEOTIDE SEQUENCE</scope>
    <source>
        <strain evidence="1">CHK188-20938</strain>
    </source>
</reference>
<dbReference type="AlphaFoldDB" id="A0A9D1TBX0"/>
<accession>A0A9D1TBX0</accession>
<organism evidence="1 2">
    <name type="scientific">Candidatus Scatomonas pullistercoris</name>
    <dbReference type="NCBI Taxonomy" id="2840920"/>
    <lineage>
        <taxon>Bacteria</taxon>
        <taxon>Bacillati</taxon>
        <taxon>Bacillota</taxon>
        <taxon>Clostridia</taxon>
        <taxon>Lachnospirales</taxon>
        <taxon>Lachnospiraceae</taxon>
        <taxon>Lachnospiraceae incertae sedis</taxon>
        <taxon>Candidatus Scatomonas</taxon>
    </lineage>
</organism>
<dbReference type="EMBL" id="DVOO01000030">
    <property type="protein sequence ID" value="HIV26157.1"/>
    <property type="molecule type" value="Genomic_DNA"/>
</dbReference>